<dbReference type="PROSITE" id="PS52016">
    <property type="entry name" value="TONB_DEPENDENT_REC_3"/>
    <property type="match status" value="1"/>
</dbReference>
<dbReference type="RefSeq" id="WP_102113795.1">
    <property type="nucleotide sequence ID" value="NZ_BMGN01000006.1"/>
</dbReference>
<evidence type="ECO:0000256" key="8">
    <source>
        <dbReference type="ARBA" id="ARBA00023004"/>
    </source>
</evidence>
<reference evidence="17 18" key="1">
    <citation type="submission" date="2017-12" db="EMBL/GenBank/DDBJ databases">
        <title>Genomes of bacteria within cyanobacterial aggregates.</title>
        <authorList>
            <person name="Cai H."/>
        </authorList>
    </citation>
    <scope>NUCLEOTIDE SEQUENCE [LARGE SCALE GENOMIC DNA]</scope>
    <source>
        <strain evidence="17 18">TH16</strain>
    </source>
</reference>
<evidence type="ECO:0000313" key="18">
    <source>
        <dbReference type="Proteomes" id="UP000234752"/>
    </source>
</evidence>
<gene>
    <name evidence="17" type="ORF">C0V82_17815</name>
</gene>
<dbReference type="PROSITE" id="PS01156">
    <property type="entry name" value="TONB_DEPENDENT_REC_2"/>
    <property type="match status" value="1"/>
</dbReference>
<dbReference type="Gene3D" id="2.40.170.20">
    <property type="entry name" value="TonB-dependent receptor, beta-barrel domain"/>
    <property type="match status" value="1"/>
</dbReference>
<evidence type="ECO:0000256" key="6">
    <source>
        <dbReference type="ARBA" id="ARBA00022692"/>
    </source>
</evidence>
<dbReference type="AlphaFoldDB" id="A0A2K9NGM5"/>
<dbReference type="GO" id="GO:0015344">
    <property type="term" value="F:siderophore uptake transmembrane transporter activity"/>
    <property type="evidence" value="ECO:0007669"/>
    <property type="project" value="TreeGrafter"/>
</dbReference>
<evidence type="ECO:0000256" key="1">
    <source>
        <dbReference type="ARBA" id="ARBA00004571"/>
    </source>
</evidence>
<evidence type="ECO:0000256" key="11">
    <source>
        <dbReference type="ARBA" id="ARBA00023136"/>
    </source>
</evidence>
<dbReference type="Pfam" id="PF07715">
    <property type="entry name" value="Plug"/>
    <property type="match status" value="1"/>
</dbReference>
<evidence type="ECO:0000256" key="7">
    <source>
        <dbReference type="ARBA" id="ARBA00022729"/>
    </source>
</evidence>
<dbReference type="GO" id="GO:0009279">
    <property type="term" value="C:cell outer membrane"/>
    <property type="evidence" value="ECO:0007669"/>
    <property type="project" value="UniProtKB-SubCell"/>
</dbReference>
<dbReference type="Gene3D" id="2.170.130.10">
    <property type="entry name" value="TonB-dependent receptor, plug domain"/>
    <property type="match status" value="1"/>
</dbReference>
<keyword evidence="11 14" id="KW-0472">Membrane</keyword>
<dbReference type="PANTHER" id="PTHR32552">
    <property type="entry name" value="FERRICHROME IRON RECEPTOR-RELATED"/>
    <property type="match status" value="1"/>
</dbReference>
<evidence type="ECO:0000313" key="17">
    <source>
        <dbReference type="EMBL" id="AUN32251.1"/>
    </source>
</evidence>
<keyword evidence="12 17" id="KW-0675">Receptor</keyword>
<dbReference type="GO" id="GO:0015891">
    <property type="term" value="P:siderophore transport"/>
    <property type="evidence" value="ECO:0007669"/>
    <property type="project" value="InterPro"/>
</dbReference>
<evidence type="ECO:0000256" key="3">
    <source>
        <dbReference type="ARBA" id="ARBA00022448"/>
    </source>
</evidence>
<keyword evidence="8" id="KW-0408">Iron</keyword>
<keyword evidence="10 16" id="KW-0798">TonB box</keyword>
<evidence type="ECO:0000256" key="14">
    <source>
        <dbReference type="PROSITE-ProRule" id="PRU01360"/>
    </source>
</evidence>
<dbReference type="InterPro" id="IPR012910">
    <property type="entry name" value="Plug_dom"/>
</dbReference>
<evidence type="ECO:0000256" key="15">
    <source>
        <dbReference type="PROSITE-ProRule" id="PRU10144"/>
    </source>
</evidence>
<dbReference type="KEGG" id="ncb:C0V82_17815"/>
<evidence type="ECO:0000256" key="5">
    <source>
        <dbReference type="ARBA" id="ARBA00022496"/>
    </source>
</evidence>
<dbReference type="SUPFAM" id="SSF56935">
    <property type="entry name" value="Porins"/>
    <property type="match status" value="1"/>
</dbReference>
<evidence type="ECO:0000256" key="4">
    <source>
        <dbReference type="ARBA" id="ARBA00022452"/>
    </source>
</evidence>
<keyword evidence="18" id="KW-1185">Reference proteome</keyword>
<dbReference type="NCBIfam" id="TIGR01783">
    <property type="entry name" value="TonB-siderophor"/>
    <property type="match status" value="1"/>
</dbReference>
<evidence type="ECO:0000256" key="12">
    <source>
        <dbReference type="ARBA" id="ARBA00023170"/>
    </source>
</evidence>
<keyword evidence="4 14" id="KW-1134">Transmembrane beta strand</keyword>
<proteinExistence type="inferred from homology"/>
<comment type="subcellular location">
    <subcellularLocation>
        <location evidence="1 14">Cell outer membrane</location>
        <topology evidence="1 14">Multi-pass membrane protein</topology>
    </subcellularLocation>
</comment>
<evidence type="ECO:0000256" key="13">
    <source>
        <dbReference type="ARBA" id="ARBA00023237"/>
    </source>
</evidence>
<dbReference type="InterPro" id="IPR010105">
    <property type="entry name" value="TonB_sidphr_rcpt"/>
</dbReference>
<comment type="similarity">
    <text evidence="2 14 16">Belongs to the TonB-dependent receptor family.</text>
</comment>
<dbReference type="GO" id="GO:0038023">
    <property type="term" value="F:signaling receptor activity"/>
    <property type="evidence" value="ECO:0007669"/>
    <property type="project" value="InterPro"/>
</dbReference>
<evidence type="ECO:0000256" key="16">
    <source>
        <dbReference type="RuleBase" id="RU003357"/>
    </source>
</evidence>
<name>A0A2K9NGM5_9PROT</name>
<dbReference type="OrthoDB" id="9760333at2"/>
<keyword evidence="3 14" id="KW-0813">Transport</keyword>
<keyword evidence="7" id="KW-0732">Signal</keyword>
<protein>
    <submittedName>
        <fullName evidence="17">TonB-dependent siderophore receptor</fullName>
    </submittedName>
</protein>
<dbReference type="Proteomes" id="UP000234752">
    <property type="component" value="Chromosome eg_2"/>
</dbReference>
<dbReference type="PANTHER" id="PTHR32552:SF82">
    <property type="entry name" value="FCUA PROTEIN"/>
    <property type="match status" value="1"/>
</dbReference>
<keyword evidence="13 14" id="KW-0998">Cell outer membrane</keyword>
<evidence type="ECO:0000256" key="9">
    <source>
        <dbReference type="ARBA" id="ARBA00023065"/>
    </source>
</evidence>
<feature type="short sequence motif" description="TonB C-terminal box" evidence="15">
    <location>
        <begin position="695"/>
        <end position="712"/>
    </location>
</feature>
<keyword evidence="9" id="KW-0406">Ion transport</keyword>
<evidence type="ECO:0000256" key="2">
    <source>
        <dbReference type="ARBA" id="ARBA00009810"/>
    </source>
</evidence>
<evidence type="ECO:0000256" key="10">
    <source>
        <dbReference type="ARBA" id="ARBA00023077"/>
    </source>
</evidence>
<dbReference type="Pfam" id="PF00593">
    <property type="entry name" value="TonB_dep_Rec_b-barrel"/>
    <property type="match status" value="1"/>
</dbReference>
<keyword evidence="5" id="KW-0410">Iron transport</keyword>
<dbReference type="InterPro" id="IPR037066">
    <property type="entry name" value="Plug_dom_sf"/>
</dbReference>
<accession>A0A2K9NGM5</accession>
<dbReference type="InterPro" id="IPR000531">
    <property type="entry name" value="Beta-barrel_TonB"/>
</dbReference>
<keyword evidence="6 14" id="KW-0812">Transmembrane</keyword>
<organism evidence="17 18">
    <name type="scientific">Niveispirillum cyanobacteriorum</name>
    <dbReference type="NCBI Taxonomy" id="1612173"/>
    <lineage>
        <taxon>Bacteria</taxon>
        <taxon>Pseudomonadati</taxon>
        <taxon>Pseudomonadota</taxon>
        <taxon>Alphaproteobacteria</taxon>
        <taxon>Rhodospirillales</taxon>
        <taxon>Azospirillaceae</taxon>
        <taxon>Niveispirillum</taxon>
    </lineage>
</organism>
<dbReference type="InterPro" id="IPR036942">
    <property type="entry name" value="Beta-barrel_TonB_sf"/>
</dbReference>
<dbReference type="InterPro" id="IPR039426">
    <property type="entry name" value="TonB-dep_rcpt-like"/>
</dbReference>
<dbReference type="EMBL" id="CP025612">
    <property type="protein sequence ID" value="AUN32251.1"/>
    <property type="molecule type" value="Genomic_DNA"/>
</dbReference>
<sequence>MRFRALILASAAALAPLPALAQTADSLSEIVVTAQRGNQTQVIRGGSVGVMGDKAAEDVPFAIKSYGSALILNQQPQTLGQVLENDPSIRTGYAFGNAAELFILRGFPLYGDDIALDGLYGLTPRQLIAPELYEQVQVLNGASAFLNGAAPGGSGIGGSVNLTPKRAGTKPLTRATLNYAGDEHVGGSFDIARRTGPDDSIGIRVNGAARRGEVAVDGEFRSAYVLGAGIDWTGDRARLGLDLAYQRMHVRQLRPKVTVSTAIPKVPDADANYGQPWTYSTLRDLYGMVKGEYDLTDDVTAYAAFGARDGSERGLYGGITVTDVVTGAATGDGMFVPRTDNNEAGQAGIRAKFKTGAISHEVNAGASMIWQVNRNAYDFLRGYATNLYNTPAATQPTTLFAGGDLDDPFPLSRSQLGSLFISDTVGAFDDRALLTVGLRHQAIQVKSYSYADGSRTGEYDESANTPVIGLVIKPVDGLSVYINRIQGLAQGPSAPIDPKLVNSGEVFAPYKSTQYELGGKVAVGGVGLSLALYQTKQPSAFTRPVDPANPAGQQIYVLDGEQRNRGVEFSLDGEPVEGLRVIGGLSVGKAELRRTGGGVNEGNWAPGVPSYTLNGNIEWDLPFLPAATLTGRVVRTGEQKVNAANTLEIGSWTRFDIGARYVFEMNDRPVSLRFNIDNVANKRYWASAYDSFSSTLLQGAPRTVKLSTTVDF</sequence>
<dbReference type="CDD" id="cd01347">
    <property type="entry name" value="ligand_gated_channel"/>
    <property type="match status" value="1"/>
</dbReference>
<dbReference type="InterPro" id="IPR010917">
    <property type="entry name" value="TonB_rcpt_CS"/>
</dbReference>